<accession>A0AAW0AZZ4</accession>
<feature type="compositionally biased region" description="Basic and acidic residues" evidence="1">
    <location>
        <begin position="11"/>
        <end position="28"/>
    </location>
</feature>
<protein>
    <submittedName>
        <fullName evidence="2">Uncharacterized protein</fullName>
    </submittedName>
</protein>
<organism evidence="2 3">
    <name type="scientific">Paramarasmius palmivorus</name>
    <dbReference type="NCBI Taxonomy" id="297713"/>
    <lineage>
        <taxon>Eukaryota</taxon>
        <taxon>Fungi</taxon>
        <taxon>Dikarya</taxon>
        <taxon>Basidiomycota</taxon>
        <taxon>Agaricomycotina</taxon>
        <taxon>Agaricomycetes</taxon>
        <taxon>Agaricomycetidae</taxon>
        <taxon>Agaricales</taxon>
        <taxon>Marasmiineae</taxon>
        <taxon>Marasmiaceae</taxon>
        <taxon>Paramarasmius</taxon>
    </lineage>
</organism>
<dbReference type="EMBL" id="JAYKXP010000212">
    <property type="protein sequence ID" value="KAK7019220.1"/>
    <property type="molecule type" value="Genomic_DNA"/>
</dbReference>
<name>A0AAW0AZZ4_9AGAR</name>
<dbReference type="InterPro" id="IPR021109">
    <property type="entry name" value="Peptidase_aspartic_dom_sf"/>
</dbReference>
<keyword evidence="3" id="KW-1185">Reference proteome</keyword>
<proteinExistence type="predicted"/>
<evidence type="ECO:0000313" key="2">
    <source>
        <dbReference type="EMBL" id="KAK7019220.1"/>
    </source>
</evidence>
<gene>
    <name evidence="2" type="ORF">VNI00_018120</name>
</gene>
<sequence>MPQIELPTLSRAEKARYKDPTIEGENTHKNQSQKNKNDKRTSTTGKSRETANKTVRFDELEHDRPFDDVEPLDRPPIPKEHVVEKGMAHRQDQVAESAKPEVKRGAVIKSIGQSKITSKSEETNIPSLEAAVLERYLSTGATIPLGELLTLAPSVRKLLARKCRFRNVNKKPISSFYAELPQTQVFTMTTEVLQDLDSSDFVVNASELCSPDETFETFFDILEMETDGMPAGTIVHRDIIESYLNETDSEGKKIILVAAPSEDLRCIFPRLNGHPDPIEGILDMGSMILCIDKRQAVGRGIEWDPSTVLHMQSANGSLNRTLGLARNVLMEIGDLQFRAQLHVVEKAPYQLLIGRPFESLTCMETKGARDGSLELTLTCPNTVNGFNWCKAV</sequence>
<dbReference type="AlphaFoldDB" id="A0AAW0AZZ4"/>
<evidence type="ECO:0000313" key="3">
    <source>
        <dbReference type="Proteomes" id="UP001383192"/>
    </source>
</evidence>
<reference evidence="2 3" key="1">
    <citation type="submission" date="2024-01" db="EMBL/GenBank/DDBJ databases">
        <title>A draft genome for a cacao thread blight-causing isolate of Paramarasmius palmivorus.</title>
        <authorList>
            <person name="Baruah I.K."/>
            <person name="Bukari Y."/>
            <person name="Amoako-Attah I."/>
            <person name="Meinhardt L.W."/>
            <person name="Bailey B.A."/>
            <person name="Cohen S.P."/>
        </authorList>
    </citation>
    <scope>NUCLEOTIDE SEQUENCE [LARGE SCALE GENOMIC DNA]</scope>
    <source>
        <strain evidence="2 3">GH-12</strain>
    </source>
</reference>
<feature type="compositionally biased region" description="Basic and acidic residues" evidence="1">
    <location>
        <begin position="35"/>
        <end position="76"/>
    </location>
</feature>
<evidence type="ECO:0000256" key="1">
    <source>
        <dbReference type="SAM" id="MobiDB-lite"/>
    </source>
</evidence>
<dbReference type="Proteomes" id="UP001383192">
    <property type="component" value="Unassembled WGS sequence"/>
</dbReference>
<dbReference type="Gene3D" id="2.40.70.10">
    <property type="entry name" value="Acid Proteases"/>
    <property type="match status" value="1"/>
</dbReference>
<comment type="caution">
    <text evidence="2">The sequence shown here is derived from an EMBL/GenBank/DDBJ whole genome shotgun (WGS) entry which is preliminary data.</text>
</comment>
<dbReference type="CDD" id="cd00303">
    <property type="entry name" value="retropepsin_like"/>
    <property type="match status" value="1"/>
</dbReference>
<feature type="region of interest" description="Disordered" evidence="1">
    <location>
        <begin position="1"/>
        <end position="76"/>
    </location>
</feature>